<feature type="repeat" description="ANK" evidence="3">
    <location>
        <begin position="435"/>
        <end position="467"/>
    </location>
</feature>
<evidence type="ECO:0000256" key="3">
    <source>
        <dbReference type="PROSITE-ProRule" id="PRU00023"/>
    </source>
</evidence>
<evidence type="ECO:0000313" key="4">
    <source>
        <dbReference type="EMBL" id="KUJ09125.1"/>
    </source>
</evidence>
<keyword evidence="2 3" id="KW-0040">ANK repeat</keyword>
<dbReference type="Pfam" id="PF00023">
    <property type="entry name" value="Ank"/>
    <property type="match status" value="3"/>
</dbReference>
<dbReference type="PROSITE" id="PS50088">
    <property type="entry name" value="ANK_REPEAT"/>
    <property type="match status" value="7"/>
</dbReference>
<dbReference type="Proteomes" id="UP000070700">
    <property type="component" value="Unassembled WGS sequence"/>
</dbReference>
<feature type="repeat" description="ANK" evidence="3">
    <location>
        <begin position="29"/>
        <end position="61"/>
    </location>
</feature>
<dbReference type="Gene3D" id="1.25.40.20">
    <property type="entry name" value="Ankyrin repeat-containing domain"/>
    <property type="match status" value="3"/>
</dbReference>
<dbReference type="PANTHER" id="PTHR24123:SF33">
    <property type="entry name" value="PROTEIN HOS4"/>
    <property type="match status" value="1"/>
</dbReference>
<feature type="repeat" description="ANK" evidence="3">
    <location>
        <begin position="399"/>
        <end position="431"/>
    </location>
</feature>
<sequence>MGSIGFLDSDAPFCRRFDFESSGVTNINWSATPLQTASNAGNVPLVELLLDLGADVNSTACPGGKTALFAAVEAGHAEVVKILLARGAQVDAFGNHESEPHVTCLMAAVRRGDAMLVQMLLENGADPDLSKILSAVIDSGNNNALISLAQAGIDINQRIKVDFLKLKNQLRFTPASDGILGITAELICITPLGYAVAHGGWIKGAVPDIAMTMLDLDADLNASLWEESFEYQSLLHFVISQWIGRRNSFYQGIKHVKGLVTPKLIEILLSRGALPGASGHGLDSSNQATPLQLIASDEPKEGWPETFEVAETLLKAGADVNSTQCLSVLQPLEAAAFMGNFDLVKLLLSHGADVKSSALQEAIRGFFKYDAQPEVSMAVVNLLLEKKADINAPPSYDGMGMTALQWAVHGNFLPLVRRLINLGAEISAASPDATYGGTAIQIAAKDGHLEIAYLLIHHGADVNRASHNFPYEEEETSAIDLAAREGRLDMVQLLINEGADTHLPGSKRYRRAERLAEREGHVAVADLLKHYFEDATWD</sequence>
<protein>
    <submittedName>
        <fullName evidence="4">Ankyrin</fullName>
    </submittedName>
</protein>
<evidence type="ECO:0000256" key="1">
    <source>
        <dbReference type="ARBA" id="ARBA00022737"/>
    </source>
</evidence>
<feature type="repeat" description="ANK" evidence="3">
    <location>
        <begin position="63"/>
        <end position="95"/>
    </location>
</feature>
<accession>A0A132B9P5</accession>
<dbReference type="Pfam" id="PF12796">
    <property type="entry name" value="Ank_2"/>
    <property type="match status" value="2"/>
</dbReference>
<dbReference type="SUPFAM" id="SSF48403">
    <property type="entry name" value="Ankyrin repeat"/>
    <property type="match status" value="2"/>
</dbReference>
<dbReference type="InterPro" id="IPR051165">
    <property type="entry name" value="Multifunctional_ANK_Repeat"/>
</dbReference>
<dbReference type="RefSeq" id="XP_018063480.1">
    <property type="nucleotide sequence ID" value="XM_018221607.1"/>
</dbReference>
<dbReference type="AlphaFoldDB" id="A0A132B9P5"/>
<dbReference type="InterPro" id="IPR036770">
    <property type="entry name" value="Ankyrin_rpt-contain_sf"/>
</dbReference>
<feature type="repeat" description="ANK" evidence="3">
    <location>
        <begin position="327"/>
        <end position="359"/>
    </location>
</feature>
<keyword evidence="5" id="KW-1185">Reference proteome</keyword>
<evidence type="ECO:0000256" key="2">
    <source>
        <dbReference type="ARBA" id="ARBA00023043"/>
    </source>
</evidence>
<proteinExistence type="predicted"/>
<keyword evidence="1" id="KW-0677">Repeat</keyword>
<feature type="repeat" description="ANK" evidence="3">
    <location>
        <begin position="100"/>
        <end position="132"/>
    </location>
</feature>
<dbReference type="PANTHER" id="PTHR24123">
    <property type="entry name" value="ANKYRIN REPEAT-CONTAINING"/>
    <property type="match status" value="1"/>
</dbReference>
<dbReference type="SMART" id="SM00248">
    <property type="entry name" value="ANK"/>
    <property type="match status" value="10"/>
</dbReference>
<feature type="repeat" description="ANK" evidence="3">
    <location>
        <begin position="474"/>
        <end position="506"/>
    </location>
</feature>
<name>A0A132B9P5_MOLSC</name>
<evidence type="ECO:0000313" key="5">
    <source>
        <dbReference type="Proteomes" id="UP000070700"/>
    </source>
</evidence>
<dbReference type="OrthoDB" id="5428966at2759"/>
<dbReference type="KEGG" id="psco:LY89DRAFT_763728"/>
<gene>
    <name evidence="4" type="ORF">LY89DRAFT_763728</name>
</gene>
<dbReference type="GeneID" id="28831333"/>
<dbReference type="STRING" id="149040.A0A132B9P5"/>
<dbReference type="InterPro" id="IPR002110">
    <property type="entry name" value="Ankyrin_rpt"/>
</dbReference>
<dbReference type="InParanoid" id="A0A132B9P5"/>
<dbReference type="PRINTS" id="PR01415">
    <property type="entry name" value="ANKYRIN"/>
</dbReference>
<reference evidence="4 5" key="1">
    <citation type="submission" date="2015-10" db="EMBL/GenBank/DDBJ databases">
        <title>Full genome of DAOMC 229536 Phialocephala scopiformis, a fungal endophyte of spruce producing the potent anti-insectan compound rugulosin.</title>
        <authorList>
            <consortium name="DOE Joint Genome Institute"/>
            <person name="Walker A.K."/>
            <person name="Frasz S.L."/>
            <person name="Seifert K.A."/>
            <person name="Miller J.D."/>
            <person name="Mondo S.J."/>
            <person name="Labutti K."/>
            <person name="Lipzen A."/>
            <person name="Dockter R."/>
            <person name="Kennedy M."/>
            <person name="Grigoriev I.V."/>
            <person name="Spatafora J.W."/>
        </authorList>
    </citation>
    <scope>NUCLEOTIDE SEQUENCE [LARGE SCALE GENOMIC DNA]</scope>
    <source>
        <strain evidence="4 5">CBS 120377</strain>
    </source>
</reference>
<dbReference type="PROSITE" id="PS50297">
    <property type="entry name" value="ANK_REP_REGION"/>
    <property type="match status" value="6"/>
</dbReference>
<dbReference type="EMBL" id="KQ947433">
    <property type="protein sequence ID" value="KUJ09125.1"/>
    <property type="molecule type" value="Genomic_DNA"/>
</dbReference>
<organism evidence="4 5">
    <name type="scientific">Mollisia scopiformis</name>
    <name type="common">Conifer needle endophyte fungus</name>
    <name type="synonym">Phialocephala scopiformis</name>
    <dbReference type="NCBI Taxonomy" id="149040"/>
    <lineage>
        <taxon>Eukaryota</taxon>
        <taxon>Fungi</taxon>
        <taxon>Dikarya</taxon>
        <taxon>Ascomycota</taxon>
        <taxon>Pezizomycotina</taxon>
        <taxon>Leotiomycetes</taxon>
        <taxon>Helotiales</taxon>
        <taxon>Mollisiaceae</taxon>
        <taxon>Mollisia</taxon>
    </lineage>
</organism>